<dbReference type="Gene3D" id="2.130.10.80">
    <property type="entry name" value="Galactose oxidase/kelch, beta-propeller"/>
    <property type="match status" value="1"/>
</dbReference>
<dbReference type="AlphaFoldDB" id="A0A816TPU8"/>
<protein>
    <submittedName>
        <fullName evidence="1">Uncharacterized protein</fullName>
    </submittedName>
</protein>
<dbReference type="Proteomes" id="UP000663866">
    <property type="component" value="Unassembled WGS sequence"/>
</dbReference>
<accession>A0A816TPU8</accession>
<reference evidence="1" key="1">
    <citation type="submission" date="2021-02" db="EMBL/GenBank/DDBJ databases">
        <authorList>
            <person name="Nowell W R."/>
        </authorList>
    </citation>
    <scope>NUCLEOTIDE SEQUENCE</scope>
</reference>
<keyword evidence="4" id="KW-1185">Reference proteome</keyword>
<evidence type="ECO:0000313" key="4">
    <source>
        <dbReference type="Proteomes" id="UP000663866"/>
    </source>
</evidence>
<name>A0A816TPU8_9BILA</name>
<comment type="caution">
    <text evidence="1">The sequence shown here is derived from an EMBL/GenBank/DDBJ whole genome shotgun (WGS) entry which is preliminary data.</text>
</comment>
<dbReference type="Proteomes" id="UP000663856">
    <property type="component" value="Unassembled WGS sequence"/>
</dbReference>
<evidence type="ECO:0000313" key="2">
    <source>
        <dbReference type="EMBL" id="CAF3759683.1"/>
    </source>
</evidence>
<organism evidence="1 3">
    <name type="scientific">Rotaria magnacalcarata</name>
    <dbReference type="NCBI Taxonomy" id="392030"/>
    <lineage>
        <taxon>Eukaryota</taxon>
        <taxon>Metazoa</taxon>
        <taxon>Spiralia</taxon>
        <taxon>Gnathifera</taxon>
        <taxon>Rotifera</taxon>
        <taxon>Eurotatoria</taxon>
        <taxon>Bdelloidea</taxon>
        <taxon>Philodinida</taxon>
        <taxon>Philodinidae</taxon>
        <taxon>Rotaria</taxon>
    </lineage>
</organism>
<dbReference type="EMBL" id="CAJOBG010000114">
    <property type="protein sequence ID" value="CAF3759683.1"/>
    <property type="molecule type" value="Genomic_DNA"/>
</dbReference>
<dbReference type="EMBL" id="CAJNRF010008723">
    <property type="protein sequence ID" value="CAF2104010.1"/>
    <property type="molecule type" value="Genomic_DNA"/>
</dbReference>
<sequence length="107" mass="12094">MTTTRYDHSADLLPHGLLLIAGSGVCFNTHLTRDDDGCLADIYDPRSDMVKRTVTMSACRFRHTSSVIQIDHSIKVLLAGGYDGASRVPHDNSLTQWARHYCWWMQN</sequence>
<gene>
    <name evidence="2" type="ORF">OVN521_LOCUS1611</name>
    <name evidence="1" type="ORF">WKI299_LOCUS20799</name>
</gene>
<evidence type="ECO:0000313" key="1">
    <source>
        <dbReference type="EMBL" id="CAF2104010.1"/>
    </source>
</evidence>
<dbReference type="SUPFAM" id="SSF50965">
    <property type="entry name" value="Galactose oxidase, central domain"/>
    <property type="match status" value="1"/>
</dbReference>
<evidence type="ECO:0000313" key="3">
    <source>
        <dbReference type="Proteomes" id="UP000663856"/>
    </source>
</evidence>
<dbReference type="InterPro" id="IPR011043">
    <property type="entry name" value="Gal_Oxase/kelch_b-propeller"/>
</dbReference>
<proteinExistence type="predicted"/>
<dbReference type="InterPro" id="IPR037293">
    <property type="entry name" value="Gal_Oxidase_central_sf"/>
</dbReference>